<evidence type="ECO:0000313" key="2">
    <source>
        <dbReference type="EMBL" id="KKS44704.1"/>
    </source>
</evidence>
<accession>A0A0G0Z7V5</accession>
<dbReference type="Pfam" id="PF01424">
    <property type="entry name" value="R3H"/>
    <property type="match status" value="1"/>
</dbReference>
<dbReference type="SUPFAM" id="SSF82708">
    <property type="entry name" value="R3H domain"/>
    <property type="match status" value="1"/>
</dbReference>
<organism evidence="2 3">
    <name type="scientific">Candidatus Azambacteria bacterium GW2011_GWB1_42_17</name>
    <dbReference type="NCBI Taxonomy" id="1618615"/>
    <lineage>
        <taxon>Bacteria</taxon>
        <taxon>Candidatus Azamiibacteriota</taxon>
    </lineage>
</organism>
<dbReference type="InterPro" id="IPR039247">
    <property type="entry name" value="KhpB"/>
</dbReference>
<dbReference type="InterPro" id="IPR036867">
    <property type="entry name" value="R3H_dom_sf"/>
</dbReference>
<dbReference type="PANTHER" id="PTHR35800">
    <property type="entry name" value="PROTEIN JAG"/>
    <property type="match status" value="1"/>
</dbReference>
<sequence>MITAEKLEKVKNTAHDFFSKTGISNFEVKVIEASNDESLNIDLLTDDAGFYIGERGRNIGAFETALRIVMKKNFGEIPNFHLDVNNYRSLKEGSLKELAKKAAHRARFYKKDVTLEAMSAYDRRIIHTELAPHPDIKTESIGEDKERRVVVRYIS</sequence>
<proteinExistence type="predicted"/>
<dbReference type="InterPro" id="IPR001374">
    <property type="entry name" value="R3H_dom"/>
</dbReference>
<dbReference type="Gene3D" id="3.30.1370.50">
    <property type="entry name" value="R3H-like domain"/>
    <property type="match status" value="1"/>
</dbReference>
<gene>
    <name evidence="2" type="ORF">UV07_C0004G0013</name>
</gene>
<dbReference type="EMBL" id="LCDB01000004">
    <property type="protein sequence ID" value="KKS44704.1"/>
    <property type="molecule type" value="Genomic_DNA"/>
</dbReference>
<protein>
    <submittedName>
        <fullName evidence="2">Single-stranded nucleic acid binding R3H</fullName>
    </submittedName>
</protein>
<dbReference type="CDD" id="cd02644">
    <property type="entry name" value="R3H_jag"/>
    <property type="match status" value="1"/>
</dbReference>
<dbReference type="Proteomes" id="UP000033986">
    <property type="component" value="Unassembled WGS sequence"/>
</dbReference>
<evidence type="ECO:0000313" key="3">
    <source>
        <dbReference type="Proteomes" id="UP000033986"/>
    </source>
</evidence>
<dbReference type="AlphaFoldDB" id="A0A0G0Z7V5"/>
<dbReference type="SMART" id="SM00393">
    <property type="entry name" value="R3H"/>
    <property type="match status" value="1"/>
</dbReference>
<reference evidence="2 3" key="1">
    <citation type="journal article" date="2015" name="Nature">
        <title>rRNA introns, odd ribosomes, and small enigmatic genomes across a large radiation of phyla.</title>
        <authorList>
            <person name="Brown C.T."/>
            <person name="Hug L.A."/>
            <person name="Thomas B.C."/>
            <person name="Sharon I."/>
            <person name="Castelle C.J."/>
            <person name="Singh A."/>
            <person name="Wilkins M.J."/>
            <person name="Williams K.H."/>
            <person name="Banfield J.F."/>
        </authorList>
    </citation>
    <scope>NUCLEOTIDE SEQUENCE [LARGE SCALE GENOMIC DNA]</scope>
</reference>
<feature type="domain" description="R3H" evidence="1">
    <location>
        <begin position="89"/>
        <end position="155"/>
    </location>
</feature>
<evidence type="ECO:0000259" key="1">
    <source>
        <dbReference type="PROSITE" id="PS51061"/>
    </source>
</evidence>
<dbReference type="InterPro" id="IPR015946">
    <property type="entry name" value="KH_dom-like_a/b"/>
</dbReference>
<name>A0A0G0Z7V5_9BACT</name>
<dbReference type="GO" id="GO:0003723">
    <property type="term" value="F:RNA binding"/>
    <property type="evidence" value="ECO:0007669"/>
    <property type="project" value="InterPro"/>
</dbReference>
<comment type="caution">
    <text evidence="2">The sequence shown here is derived from an EMBL/GenBank/DDBJ whole genome shotgun (WGS) entry which is preliminary data.</text>
</comment>
<dbReference type="Gene3D" id="3.30.300.20">
    <property type="match status" value="1"/>
</dbReference>
<dbReference type="PROSITE" id="PS51061">
    <property type="entry name" value="R3H"/>
    <property type="match status" value="1"/>
</dbReference>
<dbReference type="InterPro" id="IPR034079">
    <property type="entry name" value="R3H_KhpB"/>
</dbReference>
<dbReference type="PANTHER" id="PTHR35800:SF1">
    <property type="entry name" value="RNA-BINDING PROTEIN KHPB"/>
    <property type="match status" value="1"/>
</dbReference>